<gene>
    <name evidence="1" type="ORF">LEP1GSC043_0477</name>
</gene>
<evidence type="ECO:0000313" key="1">
    <source>
        <dbReference type="EMBL" id="EMY15222.1"/>
    </source>
</evidence>
<organism evidence="1 2">
    <name type="scientific">Leptospira weilii str. Ecochallenge</name>
    <dbReference type="NCBI Taxonomy" id="1049986"/>
    <lineage>
        <taxon>Bacteria</taxon>
        <taxon>Pseudomonadati</taxon>
        <taxon>Spirochaetota</taxon>
        <taxon>Spirochaetia</taxon>
        <taxon>Leptospirales</taxon>
        <taxon>Leptospiraceae</taxon>
        <taxon>Leptospira</taxon>
    </lineage>
</organism>
<name>N1U811_9LEPT</name>
<dbReference type="EMBL" id="AHMI02000105">
    <property type="protein sequence ID" value="EMY15222.1"/>
    <property type="molecule type" value="Genomic_DNA"/>
</dbReference>
<dbReference type="AlphaFoldDB" id="N1U811"/>
<evidence type="ECO:0000313" key="2">
    <source>
        <dbReference type="Proteomes" id="UP000012249"/>
    </source>
</evidence>
<sequence length="63" mass="7598">MSNKNQEHHRIEKSAYYGRSLCSHSKPKEHKIRCPMTFYRTKVHRKPFKINSVKIEISFVDCF</sequence>
<accession>N1U811</accession>
<protein>
    <submittedName>
        <fullName evidence="1">Uncharacterized protein</fullName>
    </submittedName>
</protein>
<dbReference type="Proteomes" id="UP000012249">
    <property type="component" value="Unassembled WGS sequence"/>
</dbReference>
<proteinExistence type="predicted"/>
<comment type="caution">
    <text evidence="1">The sequence shown here is derived from an EMBL/GenBank/DDBJ whole genome shotgun (WGS) entry which is preliminary data.</text>
</comment>
<reference evidence="1 2" key="1">
    <citation type="submission" date="2013-02" db="EMBL/GenBank/DDBJ databases">
        <authorList>
            <person name="Harkins D.M."/>
            <person name="Durkin A.S."/>
            <person name="Brinkac L.M."/>
            <person name="Haft D.H."/>
            <person name="Selengut J.D."/>
            <person name="Sanka R."/>
            <person name="DePew J."/>
            <person name="Purushe J."/>
            <person name="Haake D.A."/>
            <person name="Matsunaga J."/>
            <person name="Vinetz J.M."/>
            <person name="Sutton G.G."/>
            <person name="Nierman W.C."/>
            <person name="Fouts D.E."/>
        </authorList>
    </citation>
    <scope>NUCLEOTIDE SEQUENCE [LARGE SCALE GENOMIC DNA]</scope>
    <source>
        <strain evidence="1 2">Ecochallenge</strain>
    </source>
</reference>